<evidence type="ECO:0000256" key="6">
    <source>
        <dbReference type="ARBA" id="ARBA00022842"/>
    </source>
</evidence>
<evidence type="ECO:0000256" key="3">
    <source>
        <dbReference type="ARBA" id="ARBA00022722"/>
    </source>
</evidence>
<protein>
    <recommendedName>
        <fullName evidence="8">PIN domain-containing protein</fullName>
    </recommendedName>
</protein>
<keyword evidence="4" id="KW-0479">Metal-binding</keyword>
<evidence type="ECO:0000313" key="9">
    <source>
        <dbReference type="EMBL" id="TDR93633.1"/>
    </source>
</evidence>
<dbReference type="Proteomes" id="UP000295122">
    <property type="component" value="Unassembled WGS sequence"/>
</dbReference>
<evidence type="ECO:0000256" key="1">
    <source>
        <dbReference type="ARBA" id="ARBA00001946"/>
    </source>
</evidence>
<dbReference type="RefSeq" id="WP_166652337.1">
    <property type="nucleotide sequence ID" value="NZ_SNZR01000011.1"/>
</dbReference>
<proteinExistence type="inferred from homology"/>
<keyword evidence="10" id="KW-1185">Reference proteome</keyword>
<evidence type="ECO:0000259" key="8">
    <source>
        <dbReference type="Pfam" id="PF01850"/>
    </source>
</evidence>
<feature type="domain" description="PIN" evidence="8">
    <location>
        <begin position="3"/>
        <end position="122"/>
    </location>
</feature>
<comment type="similarity">
    <text evidence="7">Belongs to the PINc/VapC protein family.</text>
</comment>
<dbReference type="InterPro" id="IPR002716">
    <property type="entry name" value="PIN_dom"/>
</dbReference>
<accession>A0A4R7C691</accession>
<gene>
    <name evidence="9" type="ORF">EV668_0898</name>
</gene>
<dbReference type="GO" id="GO:0046872">
    <property type="term" value="F:metal ion binding"/>
    <property type="evidence" value="ECO:0007669"/>
    <property type="project" value="UniProtKB-KW"/>
</dbReference>
<dbReference type="Gene3D" id="3.40.50.1010">
    <property type="entry name" value="5'-nuclease"/>
    <property type="match status" value="1"/>
</dbReference>
<dbReference type="AlphaFoldDB" id="A0A4R7C691"/>
<dbReference type="GO" id="GO:0004518">
    <property type="term" value="F:nuclease activity"/>
    <property type="evidence" value="ECO:0007669"/>
    <property type="project" value="UniProtKB-KW"/>
</dbReference>
<keyword evidence="6" id="KW-0460">Magnesium</keyword>
<keyword evidence="5" id="KW-0378">Hydrolase</keyword>
<comment type="cofactor">
    <cofactor evidence="1">
        <name>Mg(2+)</name>
        <dbReference type="ChEBI" id="CHEBI:18420"/>
    </cofactor>
</comment>
<dbReference type="GO" id="GO:0016787">
    <property type="term" value="F:hydrolase activity"/>
    <property type="evidence" value="ECO:0007669"/>
    <property type="project" value="UniProtKB-KW"/>
</dbReference>
<evidence type="ECO:0000313" key="10">
    <source>
        <dbReference type="Proteomes" id="UP000295122"/>
    </source>
</evidence>
<sequence length="130" mass="14092">MTFFDTNVVLDVLTDDPAWADWSTRAIAGAEKPRRVSPVVFAELAASFASLAALERELAWMDMVVEGPSPQALFAAGQAHAAYRRRGGPRDRVLADFLIGAQAAEQGAALVTRDAKRYRTAFPDLMLTAP</sequence>
<keyword evidence="2" id="KW-1277">Toxin-antitoxin system</keyword>
<evidence type="ECO:0000256" key="2">
    <source>
        <dbReference type="ARBA" id="ARBA00022649"/>
    </source>
</evidence>
<dbReference type="PANTHER" id="PTHR33653">
    <property type="entry name" value="RIBONUCLEASE VAPC2"/>
    <property type="match status" value="1"/>
</dbReference>
<dbReference type="InterPro" id="IPR029060">
    <property type="entry name" value="PIN-like_dom_sf"/>
</dbReference>
<evidence type="ECO:0000256" key="4">
    <source>
        <dbReference type="ARBA" id="ARBA00022723"/>
    </source>
</evidence>
<reference evidence="9 10" key="1">
    <citation type="submission" date="2019-03" db="EMBL/GenBank/DDBJ databases">
        <title>Genomic Encyclopedia of Type Strains, Phase IV (KMG-IV): sequencing the most valuable type-strain genomes for metagenomic binning, comparative biology and taxonomic classification.</title>
        <authorList>
            <person name="Goeker M."/>
        </authorList>
    </citation>
    <scope>NUCLEOTIDE SEQUENCE [LARGE SCALE GENOMIC DNA]</scope>
    <source>
        <strain evidence="9 10">DSM 25903</strain>
    </source>
</reference>
<evidence type="ECO:0000256" key="5">
    <source>
        <dbReference type="ARBA" id="ARBA00022801"/>
    </source>
</evidence>
<dbReference type="PANTHER" id="PTHR33653:SF1">
    <property type="entry name" value="RIBONUCLEASE VAPC2"/>
    <property type="match status" value="1"/>
</dbReference>
<name>A0A4R7C691_9HYPH</name>
<evidence type="ECO:0000256" key="7">
    <source>
        <dbReference type="ARBA" id="ARBA00038093"/>
    </source>
</evidence>
<dbReference type="SUPFAM" id="SSF88723">
    <property type="entry name" value="PIN domain-like"/>
    <property type="match status" value="1"/>
</dbReference>
<dbReference type="InterPro" id="IPR050556">
    <property type="entry name" value="Type_II_TA_system_RNase"/>
</dbReference>
<keyword evidence="3" id="KW-0540">Nuclease</keyword>
<comment type="caution">
    <text evidence="9">The sequence shown here is derived from an EMBL/GenBank/DDBJ whole genome shotgun (WGS) entry which is preliminary data.</text>
</comment>
<dbReference type="EMBL" id="SNZR01000011">
    <property type="protein sequence ID" value="TDR93633.1"/>
    <property type="molecule type" value="Genomic_DNA"/>
</dbReference>
<dbReference type="Pfam" id="PF01850">
    <property type="entry name" value="PIN"/>
    <property type="match status" value="1"/>
</dbReference>
<organism evidence="9 10">
    <name type="scientific">Enterovirga rhinocerotis</name>
    <dbReference type="NCBI Taxonomy" id="1339210"/>
    <lineage>
        <taxon>Bacteria</taxon>
        <taxon>Pseudomonadati</taxon>
        <taxon>Pseudomonadota</taxon>
        <taxon>Alphaproteobacteria</taxon>
        <taxon>Hyphomicrobiales</taxon>
        <taxon>Methylobacteriaceae</taxon>
        <taxon>Enterovirga</taxon>
    </lineage>
</organism>